<name>A0A1H1M536_9FLAO</name>
<proteinExistence type="predicted"/>
<keyword evidence="2" id="KW-1185">Reference proteome</keyword>
<evidence type="ECO:0000313" key="2">
    <source>
        <dbReference type="Proteomes" id="UP000198858"/>
    </source>
</evidence>
<accession>A0A1H1M536</accession>
<protein>
    <submittedName>
        <fullName evidence="1">Uncharacterized protein</fullName>
    </submittedName>
</protein>
<reference evidence="1 2" key="1">
    <citation type="submission" date="2016-10" db="EMBL/GenBank/DDBJ databases">
        <authorList>
            <person name="Varghese N."/>
            <person name="Submissions S."/>
        </authorList>
    </citation>
    <scope>NUCLEOTIDE SEQUENCE [LARGE SCALE GENOMIC DNA]</scope>
    <source>
        <strain evidence="1 2">Mar_2010_102</strain>
    </source>
</reference>
<dbReference type="RefSeq" id="WP_089661634.1">
    <property type="nucleotide sequence ID" value="NZ_LT629745.1"/>
</dbReference>
<dbReference type="Proteomes" id="UP000198858">
    <property type="component" value="Chromosome I"/>
</dbReference>
<dbReference type="EMBL" id="LT629745">
    <property type="protein sequence ID" value="SDR81149.1"/>
    <property type="molecule type" value="Genomic_DNA"/>
</dbReference>
<sequence>MKKSLIFLLLLALILPKNIQSQNEGEAIAAVAGGLLAIGAGVAAVEQMKEQAELTATQWLLSNHPEFESFSLKTIDFDGKKLKDISSASVITFKIQEFIPEDKPELNGDKRILLGFTSYGWINEYGINFEKVDWHLIDSKEWMNMMVAYSKVSSGQKNDSEIREVLKEGKIVNRGVKGKRGMEIPFFKLEGDMYLVTDYSPKMKLVYNERSLGIFLKNTNDLVQISRGGIIEIHEFFFEET</sequence>
<evidence type="ECO:0000313" key="1">
    <source>
        <dbReference type="EMBL" id="SDR81149.1"/>
    </source>
</evidence>
<organism evidence="1 2">
    <name type="scientific">Christiangramia echinicola</name>
    <dbReference type="NCBI Taxonomy" id="279359"/>
    <lineage>
        <taxon>Bacteria</taxon>
        <taxon>Pseudomonadati</taxon>
        <taxon>Bacteroidota</taxon>
        <taxon>Flavobacteriia</taxon>
        <taxon>Flavobacteriales</taxon>
        <taxon>Flavobacteriaceae</taxon>
        <taxon>Christiangramia</taxon>
    </lineage>
</organism>
<gene>
    <name evidence="1" type="ORF">SAMN04488552_1131</name>
</gene>
<dbReference type="AlphaFoldDB" id="A0A1H1M536"/>